<dbReference type="AlphaFoldDB" id="A0A6P8YC97"/>
<evidence type="ECO:0000313" key="2">
    <source>
        <dbReference type="Proteomes" id="UP000515158"/>
    </source>
</evidence>
<organism evidence="3">
    <name type="scientific">Thrips palmi</name>
    <name type="common">Melon thrips</name>
    <dbReference type="NCBI Taxonomy" id="161013"/>
    <lineage>
        <taxon>Eukaryota</taxon>
        <taxon>Metazoa</taxon>
        <taxon>Ecdysozoa</taxon>
        <taxon>Arthropoda</taxon>
        <taxon>Hexapoda</taxon>
        <taxon>Insecta</taxon>
        <taxon>Pterygota</taxon>
        <taxon>Neoptera</taxon>
        <taxon>Paraneoptera</taxon>
        <taxon>Thysanoptera</taxon>
        <taxon>Terebrantia</taxon>
        <taxon>Thripoidea</taxon>
        <taxon>Thripidae</taxon>
        <taxon>Thrips</taxon>
    </lineage>
</organism>
<protein>
    <submittedName>
        <fullName evidence="3">Uncharacterized protein LOC117640979 isoform X1</fullName>
    </submittedName>
</protein>
<dbReference type="RefSeq" id="XP_034233941.1">
    <property type="nucleotide sequence ID" value="XM_034378050.1"/>
</dbReference>
<dbReference type="Proteomes" id="UP000515158">
    <property type="component" value="Unplaced"/>
</dbReference>
<evidence type="ECO:0000313" key="3">
    <source>
        <dbReference type="RefSeq" id="XP_034233941.1"/>
    </source>
</evidence>
<reference evidence="3" key="1">
    <citation type="submission" date="2025-08" db="UniProtKB">
        <authorList>
            <consortium name="RefSeq"/>
        </authorList>
    </citation>
    <scope>IDENTIFICATION</scope>
    <source>
        <tissue evidence="3">Total insect</tissue>
    </source>
</reference>
<keyword evidence="2" id="KW-1185">Reference proteome</keyword>
<evidence type="ECO:0000256" key="1">
    <source>
        <dbReference type="SAM" id="SignalP"/>
    </source>
</evidence>
<feature type="signal peptide" evidence="1">
    <location>
        <begin position="1"/>
        <end position="21"/>
    </location>
</feature>
<sequence length="411" mass="46720">MFIMLTPLSTALFFVIPQTSGVEMATPLADSPARDCCTNTHSPVDQEQKRLRLLNLLRKEIAAVRTTIDSYNKGISPSLNQQMPYVAQLLSGSDSAMRITVRGTAQGLEATRELTINLNQANASTQAVDKNHEEMMGWAQLVHYLLHSRGRLTKTKPVIQFHRPDNSIRLSEPFESIGEKAEYLADCTELRTFKGLRSLHCGYDPDWALRVLQVVAPHIEDLHITDPGPAHLQVLATMPRLRRLQIWSASAAIVCDDFGPFRWPDQDNPLESKFTYDLKDPTKAWQFEDVPRSHVGIVWLKIWLPRHIALPLIAQHRRTLRELSLEVDLPPDRPISELCDPNWAWGSNDLPERLGELVERYQFDALRLVELYRISKHGRSYQKCQVQLQAVRKAIAKSLGTRVVVICNRCG</sequence>
<dbReference type="InParanoid" id="A0A6P8YC97"/>
<dbReference type="OrthoDB" id="10524997at2759"/>
<keyword evidence="1" id="KW-0732">Signal</keyword>
<proteinExistence type="predicted"/>
<name>A0A6P8YC97_THRPL</name>
<dbReference type="GeneID" id="117640979"/>
<dbReference type="KEGG" id="tpal:117640979"/>
<accession>A0A6P8YC97</accession>
<feature type="chain" id="PRO_5027560429" evidence="1">
    <location>
        <begin position="22"/>
        <end position="411"/>
    </location>
</feature>
<gene>
    <name evidence="3" type="primary">LOC117640979</name>
</gene>